<evidence type="ECO:0000256" key="2">
    <source>
        <dbReference type="RuleBase" id="RU003909"/>
    </source>
</evidence>
<dbReference type="InterPro" id="IPR036140">
    <property type="entry name" value="PFN_sf"/>
</dbReference>
<comment type="similarity">
    <text evidence="1 2">Belongs to the profilin family.</text>
</comment>
<dbReference type="SMART" id="SM00392">
    <property type="entry name" value="PROF"/>
    <property type="match status" value="1"/>
</dbReference>
<dbReference type="GO" id="GO:0003779">
    <property type="term" value="F:actin binding"/>
    <property type="evidence" value="ECO:0007669"/>
    <property type="project" value="UniProtKB-KW"/>
</dbReference>
<organism evidence="3">
    <name type="scientific">Arion vulgaris</name>
    <dbReference type="NCBI Taxonomy" id="1028688"/>
    <lineage>
        <taxon>Eukaryota</taxon>
        <taxon>Metazoa</taxon>
        <taxon>Spiralia</taxon>
        <taxon>Lophotrochozoa</taxon>
        <taxon>Mollusca</taxon>
        <taxon>Gastropoda</taxon>
        <taxon>Heterobranchia</taxon>
        <taxon>Euthyneura</taxon>
        <taxon>Panpulmonata</taxon>
        <taxon>Eupulmonata</taxon>
        <taxon>Stylommatophora</taxon>
        <taxon>Helicina</taxon>
        <taxon>Arionoidea</taxon>
        <taxon>Arionidae</taxon>
        <taxon>Arion</taxon>
    </lineage>
</organism>
<dbReference type="EMBL" id="HACG01037915">
    <property type="protein sequence ID" value="CEK84780.1"/>
    <property type="molecule type" value="Transcribed_RNA"/>
</dbReference>
<sequence>MSWGAYVQNLEAGKGRCRYAGIYGKSPIGVWAESPDKSNFPITCEDVSTATRAITSQDMNIMSTGLKIGGKLNFTCLRMEPDLLICQGKGENKDYSLVIALSTQAVIIGFNPDADTKTAYVRDAIESIRDYLKNLGY</sequence>
<reference evidence="3" key="1">
    <citation type="submission" date="2014-12" db="EMBL/GenBank/DDBJ databases">
        <title>Insight into the proteome of Arion vulgaris.</title>
        <authorList>
            <person name="Aradska J."/>
            <person name="Bulat T."/>
            <person name="Smidak R."/>
            <person name="Sarate P."/>
            <person name="Gangsoo J."/>
            <person name="Sialana F."/>
            <person name="Bilban M."/>
            <person name="Lubec G."/>
        </authorList>
    </citation>
    <scope>NUCLEOTIDE SEQUENCE</scope>
    <source>
        <tissue evidence="3">Skin</tissue>
    </source>
</reference>
<dbReference type="Pfam" id="PF00235">
    <property type="entry name" value="Profilin"/>
    <property type="match status" value="1"/>
</dbReference>
<protein>
    <recommendedName>
        <fullName evidence="2">Profilin</fullName>
    </recommendedName>
</protein>
<dbReference type="AlphaFoldDB" id="A0A0B7AXZ4"/>
<evidence type="ECO:0000313" key="3">
    <source>
        <dbReference type="EMBL" id="CEK84780.1"/>
    </source>
</evidence>
<dbReference type="Gene3D" id="3.30.450.30">
    <property type="entry name" value="Dynein light chain 2a, cytoplasmic"/>
    <property type="match status" value="1"/>
</dbReference>
<name>A0A0B7AXZ4_9EUPU</name>
<accession>A0A0B7AXZ4</accession>
<dbReference type="InterPro" id="IPR048278">
    <property type="entry name" value="PFN"/>
</dbReference>
<dbReference type="SUPFAM" id="SSF55770">
    <property type="entry name" value="Profilin (actin-binding protein)"/>
    <property type="match status" value="1"/>
</dbReference>
<gene>
    <name evidence="3" type="primary">ORF144463</name>
</gene>
<proteinExistence type="inferred from homology"/>
<keyword evidence="2" id="KW-0009">Actin-binding</keyword>
<dbReference type="InterPro" id="IPR005455">
    <property type="entry name" value="PFN_euk"/>
</dbReference>
<evidence type="ECO:0000256" key="1">
    <source>
        <dbReference type="ARBA" id="ARBA00010058"/>
    </source>
</evidence>